<keyword evidence="4" id="KW-1185">Reference proteome</keyword>
<evidence type="ECO:0000256" key="2">
    <source>
        <dbReference type="SAM" id="MobiDB-lite"/>
    </source>
</evidence>
<protein>
    <recommendedName>
        <fullName evidence="1">DNA gyrase inhibitor YacG</fullName>
    </recommendedName>
</protein>
<dbReference type="Pfam" id="PF03884">
    <property type="entry name" value="YacG"/>
    <property type="match status" value="1"/>
</dbReference>
<dbReference type="AlphaFoldDB" id="A0A7C9GR79"/>
<comment type="similarity">
    <text evidence="1">Belongs to the DNA gyrase inhibitor YacG family.</text>
</comment>
<feature type="binding site" evidence="1">
    <location>
        <position position="24"/>
    </location>
    <ligand>
        <name>Zn(2+)</name>
        <dbReference type="ChEBI" id="CHEBI:29105"/>
    </ligand>
</feature>
<comment type="cofactor">
    <cofactor evidence="1">
        <name>Zn(2+)</name>
        <dbReference type="ChEBI" id="CHEBI:29105"/>
    </cofactor>
    <text evidence="1">Binds 1 zinc ion.</text>
</comment>
<sequence>MSNPEKPCAYCGKVPRIAAFAPFCSRGCQDRDLVQWMREGYVVPARDNEDELSDTPRLDNDGRDG</sequence>
<dbReference type="InterPro" id="IPR013088">
    <property type="entry name" value="Znf_NHR/GATA"/>
</dbReference>
<evidence type="ECO:0000256" key="1">
    <source>
        <dbReference type="HAMAP-Rule" id="MF_00649"/>
    </source>
</evidence>
<proteinExistence type="inferred from homology"/>
<dbReference type="GO" id="GO:0008270">
    <property type="term" value="F:zinc ion binding"/>
    <property type="evidence" value="ECO:0007669"/>
    <property type="project" value="UniProtKB-UniRule"/>
</dbReference>
<feature type="binding site" evidence="1">
    <location>
        <position position="28"/>
    </location>
    <ligand>
        <name>Zn(2+)</name>
        <dbReference type="ChEBI" id="CHEBI:29105"/>
    </ligand>
</feature>
<feature type="binding site" evidence="1">
    <location>
        <position position="11"/>
    </location>
    <ligand>
        <name>Zn(2+)</name>
        <dbReference type="ChEBI" id="CHEBI:29105"/>
    </ligand>
</feature>
<comment type="subunit">
    <text evidence="1">Interacts with GyrB.</text>
</comment>
<dbReference type="OrthoDB" id="9809663at2"/>
<accession>A0A7C9GR79</accession>
<dbReference type="HAMAP" id="MF_00649">
    <property type="entry name" value="DNA_gyrase_inhibitor_YacG"/>
    <property type="match status" value="1"/>
</dbReference>
<keyword evidence="1" id="KW-0479">Metal-binding</keyword>
<dbReference type="Gene3D" id="3.30.50.10">
    <property type="entry name" value="Erythroid Transcription Factor GATA-1, subunit A"/>
    <property type="match status" value="1"/>
</dbReference>
<dbReference type="EMBL" id="WIOL01000006">
    <property type="protein sequence ID" value="MQT18333.1"/>
    <property type="molecule type" value="Genomic_DNA"/>
</dbReference>
<keyword evidence="1" id="KW-0862">Zinc</keyword>
<reference evidence="3 4" key="1">
    <citation type="submission" date="2019-09" db="EMBL/GenBank/DDBJ databases">
        <title>Polymorphobacter sp. isolated from a lake in China.</title>
        <authorList>
            <person name="Liu Z."/>
        </authorList>
    </citation>
    <scope>NUCLEOTIDE SEQUENCE [LARGE SCALE GENOMIC DNA]</scope>
    <source>
        <strain evidence="3 4">D40P</strain>
    </source>
</reference>
<dbReference type="Proteomes" id="UP000481327">
    <property type="component" value="Unassembled WGS sequence"/>
</dbReference>
<feature type="region of interest" description="Disordered" evidence="2">
    <location>
        <begin position="44"/>
        <end position="65"/>
    </location>
</feature>
<organism evidence="3 4">
    <name type="scientific">Sandarakinorhabdus fusca</name>
    <dbReference type="NCBI Taxonomy" id="1439888"/>
    <lineage>
        <taxon>Bacteria</taxon>
        <taxon>Pseudomonadati</taxon>
        <taxon>Pseudomonadota</taxon>
        <taxon>Alphaproteobacteria</taxon>
        <taxon>Sphingomonadales</taxon>
        <taxon>Sphingosinicellaceae</taxon>
        <taxon>Sandarakinorhabdus</taxon>
    </lineage>
</organism>
<dbReference type="SUPFAM" id="SSF57716">
    <property type="entry name" value="Glucocorticoid receptor-like (DNA-binding domain)"/>
    <property type="match status" value="1"/>
</dbReference>
<name>A0A7C9GR79_9SPHN</name>
<dbReference type="InterPro" id="IPR005584">
    <property type="entry name" value="DNA_gyrase_inhibitor_YacG"/>
</dbReference>
<evidence type="ECO:0000313" key="4">
    <source>
        <dbReference type="Proteomes" id="UP000481327"/>
    </source>
</evidence>
<dbReference type="GO" id="GO:0008657">
    <property type="term" value="F:DNA topoisomerase type II (double strand cut, ATP-hydrolyzing) inhibitor activity"/>
    <property type="evidence" value="ECO:0007669"/>
    <property type="project" value="UniProtKB-UniRule"/>
</dbReference>
<dbReference type="RefSeq" id="WP_152578808.1">
    <property type="nucleotide sequence ID" value="NZ_JAATJI010000001.1"/>
</dbReference>
<gene>
    <name evidence="1 3" type="primary">yacG</name>
    <name evidence="3" type="ORF">F3168_13845</name>
</gene>
<comment type="caution">
    <text evidence="3">The sequence shown here is derived from an EMBL/GenBank/DDBJ whole genome shotgun (WGS) entry which is preliminary data.</text>
</comment>
<comment type="function">
    <text evidence="1">Inhibits all the catalytic activities of DNA gyrase by preventing its interaction with DNA. Acts by binding directly to the C-terminal domain of GyrB, which probably disrupts DNA binding by the gyrase.</text>
</comment>
<evidence type="ECO:0000313" key="3">
    <source>
        <dbReference type="EMBL" id="MQT18333.1"/>
    </source>
</evidence>
<dbReference type="GO" id="GO:0006355">
    <property type="term" value="P:regulation of DNA-templated transcription"/>
    <property type="evidence" value="ECO:0007669"/>
    <property type="project" value="InterPro"/>
</dbReference>
<feature type="compositionally biased region" description="Basic and acidic residues" evidence="2">
    <location>
        <begin position="54"/>
        <end position="65"/>
    </location>
</feature>
<feature type="binding site" evidence="1">
    <location>
        <position position="8"/>
    </location>
    <ligand>
        <name>Zn(2+)</name>
        <dbReference type="ChEBI" id="CHEBI:29105"/>
    </ligand>
</feature>